<protein>
    <submittedName>
        <fullName evidence="3">Uncharacterized protein</fullName>
    </submittedName>
</protein>
<organism evidence="3 4">
    <name type="scientific">Plantactinospora solaniradicis</name>
    <dbReference type="NCBI Taxonomy" id="1723736"/>
    <lineage>
        <taxon>Bacteria</taxon>
        <taxon>Bacillati</taxon>
        <taxon>Actinomycetota</taxon>
        <taxon>Actinomycetes</taxon>
        <taxon>Micromonosporales</taxon>
        <taxon>Micromonosporaceae</taxon>
        <taxon>Plantactinospora</taxon>
    </lineage>
</organism>
<evidence type="ECO:0000313" key="4">
    <source>
        <dbReference type="Proteomes" id="UP001596203"/>
    </source>
</evidence>
<name>A0ABW1K9S6_9ACTN</name>
<sequence>MNLAAALVASLLVIPFPVAGTRSSAGSGPMAAVTVRPAPPTPAGASRRIIPGTPDQPSLRYVVDGASKPSGHRSAAYPVRVTLLDRRGVPAAPPEDEGDGYNRAFFLDLDTGALAGTATDGQTITLPTGSFLLVSAVRTPEPLSVGSRTVLVHPELVVTDRASVTLDARTARRVSVTVDRPTAERMGGSLGVVVRDFPDPRERIDFALPLDRYGEVYATSVPDVSNPRLTYYHREMLEEPELRLDVTAPERFSVRVQPYADGSRQVPRLLGSHPLSTVYGGAGTPAELATLPVRGRLVLLRLTGDEARNADLVAERIRNVASAGGRAVLLGGTVPDVSEASIPVAYTVDPALDRLVALAGTAQARVSWTELAASPYRYDAAFTNRGQVPARTGHRLRDGDLAAVRTTYHAQGGDGIGAELKLALLDGLELESVSVVPWPFTRTDYVTPGRWRSVQWNYEWGLDELYRETTSYTAGQTAVVDWNRAVLGPLPPRDPFDGAGWAYREQDLIRVRVPLFADSTGNIRPAVTAEPPEPLLRGITELYRDDVLVDRWDAVGYGDFAVPAEPGRYTLRAAAERISPLFTTSTSVAATWSFSSGRAAERTALPLLGVRARAEVDDRNRGPAGRAVRLRLDLSRAGTEGPVGTRVLTAQISTDEGRTWRVAPVRPDGTGWVASYVNPTTGDVSLRLSATDVDGNTVSTTILRAYPVG</sequence>
<feature type="signal peptide" evidence="2">
    <location>
        <begin position="1"/>
        <end position="19"/>
    </location>
</feature>
<keyword evidence="2" id="KW-0732">Signal</keyword>
<proteinExistence type="predicted"/>
<comment type="caution">
    <text evidence="3">The sequence shown here is derived from an EMBL/GenBank/DDBJ whole genome shotgun (WGS) entry which is preliminary data.</text>
</comment>
<reference evidence="4" key="1">
    <citation type="journal article" date="2019" name="Int. J. Syst. Evol. Microbiol.">
        <title>The Global Catalogue of Microorganisms (GCM) 10K type strain sequencing project: providing services to taxonomists for standard genome sequencing and annotation.</title>
        <authorList>
            <consortium name="The Broad Institute Genomics Platform"/>
            <consortium name="The Broad Institute Genome Sequencing Center for Infectious Disease"/>
            <person name="Wu L."/>
            <person name="Ma J."/>
        </authorList>
    </citation>
    <scope>NUCLEOTIDE SEQUENCE [LARGE SCALE GENOMIC DNA]</scope>
    <source>
        <strain evidence="4">ZS-35-S2</strain>
    </source>
</reference>
<evidence type="ECO:0000256" key="1">
    <source>
        <dbReference type="SAM" id="MobiDB-lite"/>
    </source>
</evidence>
<gene>
    <name evidence="3" type="ORF">ACFP2T_20400</name>
</gene>
<keyword evidence="4" id="KW-1185">Reference proteome</keyword>
<dbReference type="Proteomes" id="UP001596203">
    <property type="component" value="Unassembled WGS sequence"/>
</dbReference>
<evidence type="ECO:0000313" key="3">
    <source>
        <dbReference type="EMBL" id="MFC6018557.1"/>
    </source>
</evidence>
<dbReference type="RefSeq" id="WP_377424180.1">
    <property type="nucleotide sequence ID" value="NZ_JBHSPR010000017.1"/>
</dbReference>
<accession>A0ABW1K9S6</accession>
<feature type="chain" id="PRO_5047422047" evidence="2">
    <location>
        <begin position="20"/>
        <end position="709"/>
    </location>
</feature>
<evidence type="ECO:0000256" key="2">
    <source>
        <dbReference type="SAM" id="SignalP"/>
    </source>
</evidence>
<feature type="region of interest" description="Disordered" evidence="1">
    <location>
        <begin position="25"/>
        <end position="56"/>
    </location>
</feature>
<dbReference type="EMBL" id="JBHSPR010000017">
    <property type="protein sequence ID" value="MFC6018557.1"/>
    <property type="molecule type" value="Genomic_DNA"/>
</dbReference>